<comment type="subcellular location">
    <subcellularLocation>
        <location evidence="1">Cell membrane</location>
        <topology evidence="1">Multi-pass membrane protein</topology>
    </subcellularLocation>
</comment>
<gene>
    <name evidence="8" type="ORF">NCTC5908_00047</name>
</gene>
<dbReference type="InterPro" id="IPR051791">
    <property type="entry name" value="Pra-immunoreactive"/>
</dbReference>
<dbReference type="InterPro" id="IPR010432">
    <property type="entry name" value="RDD"/>
</dbReference>
<evidence type="ECO:0000256" key="4">
    <source>
        <dbReference type="ARBA" id="ARBA00022989"/>
    </source>
</evidence>
<feature type="transmembrane region" description="Helical" evidence="6">
    <location>
        <begin position="97"/>
        <end position="116"/>
    </location>
</feature>
<evidence type="ECO:0000313" key="9">
    <source>
        <dbReference type="Proteomes" id="UP000253728"/>
    </source>
</evidence>
<evidence type="ECO:0000256" key="5">
    <source>
        <dbReference type="ARBA" id="ARBA00023136"/>
    </source>
</evidence>
<proteinExistence type="predicted"/>
<dbReference type="Pfam" id="PF06271">
    <property type="entry name" value="RDD"/>
    <property type="match status" value="1"/>
</dbReference>
<dbReference type="EMBL" id="UFSP01000001">
    <property type="protein sequence ID" value="SSY92675.1"/>
    <property type="molecule type" value="Genomic_DNA"/>
</dbReference>
<keyword evidence="2" id="KW-1003">Cell membrane</keyword>
<dbReference type="AlphaFoldDB" id="A0A336N134"/>
<sequence>MLVEEPNKRKDAERGLVFNPRDKTISPSREFAQNHKKQSNEAKLQKSKAAYQISHPIESYVYEKAPFWRRVLAVLINILLFYLFMIFSIFFHNKGDVSRILITVFPYFVFQLFFIFRYGQTIGKRIMGLFILNAETRKKIGAFHYLMREGGSLIRMLNPFSFLVTLFSTTYANSIIVQKVTRKK</sequence>
<reference evidence="8 9" key="1">
    <citation type="submission" date="2018-06" db="EMBL/GenBank/DDBJ databases">
        <authorList>
            <consortium name="Pathogen Informatics"/>
            <person name="Doyle S."/>
        </authorList>
    </citation>
    <scope>NUCLEOTIDE SEQUENCE [LARGE SCALE GENOMIC DNA]</scope>
    <source>
        <strain evidence="8 9">NCTC5908</strain>
    </source>
</reference>
<organism evidence="8 9">
    <name type="scientific">Aggregatibacter aphrophilus</name>
    <name type="common">Haemophilus aphrophilus</name>
    <dbReference type="NCBI Taxonomy" id="732"/>
    <lineage>
        <taxon>Bacteria</taxon>
        <taxon>Pseudomonadati</taxon>
        <taxon>Pseudomonadota</taxon>
        <taxon>Gammaproteobacteria</taxon>
        <taxon>Pasteurellales</taxon>
        <taxon>Pasteurellaceae</taxon>
        <taxon>Aggregatibacter</taxon>
    </lineage>
</organism>
<feature type="transmembrane region" description="Helical" evidence="6">
    <location>
        <begin position="71"/>
        <end position="91"/>
    </location>
</feature>
<evidence type="ECO:0000256" key="6">
    <source>
        <dbReference type="SAM" id="Phobius"/>
    </source>
</evidence>
<keyword evidence="3 6" id="KW-0812">Transmembrane</keyword>
<name>A0A336N134_AGGAP</name>
<dbReference type="STRING" id="732.ADJ80_09050"/>
<evidence type="ECO:0000256" key="2">
    <source>
        <dbReference type="ARBA" id="ARBA00022475"/>
    </source>
</evidence>
<keyword evidence="4 6" id="KW-1133">Transmembrane helix</keyword>
<evidence type="ECO:0000256" key="1">
    <source>
        <dbReference type="ARBA" id="ARBA00004651"/>
    </source>
</evidence>
<evidence type="ECO:0000256" key="3">
    <source>
        <dbReference type="ARBA" id="ARBA00022692"/>
    </source>
</evidence>
<dbReference type="GO" id="GO:0005886">
    <property type="term" value="C:plasma membrane"/>
    <property type="evidence" value="ECO:0007669"/>
    <property type="project" value="UniProtKB-SubCell"/>
</dbReference>
<dbReference type="RefSeq" id="WP_005704119.1">
    <property type="nucleotide sequence ID" value="NZ_JAWFRY010000135.1"/>
</dbReference>
<keyword evidence="5 6" id="KW-0472">Membrane</keyword>
<evidence type="ECO:0000259" key="7">
    <source>
        <dbReference type="Pfam" id="PF06271"/>
    </source>
</evidence>
<dbReference type="PANTHER" id="PTHR36115:SF4">
    <property type="entry name" value="MEMBRANE PROTEIN"/>
    <property type="match status" value="1"/>
</dbReference>
<accession>A0A336N134</accession>
<dbReference type="GeneID" id="49636186"/>
<dbReference type="Proteomes" id="UP000253728">
    <property type="component" value="Unassembled WGS sequence"/>
</dbReference>
<dbReference type="PANTHER" id="PTHR36115">
    <property type="entry name" value="PROLINE-RICH ANTIGEN HOMOLOG-RELATED"/>
    <property type="match status" value="1"/>
</dbReference>
<protein>
    <submittedName>
        <fullName evidence="8">RDD family</fullName>
    </submittedName>
</protein>
<feature type="domain" description="RDD" evidence="7">
    <location>
        <begin position="65"/>
        <end position="166"/>
    </location>
</feature>
<evidence type="ECO:0000313" key="8">
    <source>
        <dbReference type="EMBL" id="SSY92675.1"/>
    </source>
</evidence>